<feature type="compositionally biased region" description="Low complexity" evidence="2">
    <location>
        <begin position="323"/>
        <end position="336"/>
    </location>
</feature>
<evidence type="ECO:0000313" key="7">
    <source>
        <dbReference type="Proteomes" id="UP001519332"/>
    </source>
</evidence>
<dbReference type="InterPro" id="IPR049002">
    <property type="entry name" value="Stv"/>
</dbReference>
<feature type="domain" description="Teneurin-like YD-shell" evidence="5">
    <location>
        <begin position="584"/>
        <end position="747"/>
    </location>
</feature>
<dbReference type="PANTHER" id="PTHR32305">
    <property type="match status" value="1"/>
</dbReference>
<evidence type="ECO:0000259" key="4">
    <source>
        <dbReference type="Pfam" id="PF21527"/>
    </source>
</evidence>
<dbReference type="PRINTS" id="PR00394">
    <property type="entry name" value="RHSPROTEIN"/>
</dbReference>
<dbReference type="NCBIfam" id="TIGR01643">
    <property type="entry name" value="YD_repeat_2x"/>
    <property type="match status" value="10"/>
</dbReference>
<accession>A0ABS4TJV9</accession>
<dbReference type="InterPro" id="IPR056823">
    <property type="entry name" value="TEN-like_YD-shell"/>
</dbReference>
<dbReference type="InterPro" id="IPR036689">
    <property type="entry name" value="ESAT-6-like_sf"/>
</dbReference>
<dbReference type="InterPro" id="IPR050708">
    <property type="entry name" value="T6SS_VgrG/RHS"/>
</dbReference>
<feature type="domain" description="Teneurin-like YD-shell" evidence="5">
    <location>
        <begin position="915"/>
        <end position="1038"/>
    </location>
</feature>
<dbReference type="NCBIfam" id="TIGR03696">
    <property type="entry name" value="Rhs_assc_core"/>
    <property type="match status" value="1"/>
</dbReference>
<reference evidence="6 7" key="1">
    <citation type="submission" date="2021-03" db="EMBL/GenBank/DDBJ databases">
        <title>Sequencing the genomes of 1000 actinobacteria strains.</title>
        <authorList>
            <person name="Klenk H.-P."/>
        </authorList>
    </citation>
    <scope>NUCLEOTIDE SEQUENCE [LARGE SCALE GENOMIC DNA]</scope>
    <source>
        <strain evidence="6 7">DSM 46670</strain>
    </source>
</reference>
<sequence length="1526" mass="163959">MSNPLVAERQDSTQGFSGVPLLESVNDTSKAIESGDWASGVLGAAGTALDALGMALDPFGAIFAAGVGWLIEHVGPLSDALDELTGDPDQIKAHAETWKNIAGELGSISADLADQVKNDTAAWTGESADAYRARGADTANLIAAAKSAAEGASSGIATAGEVVAAVRTLVRDIIAELVGHLISWALQVLFTLGIGMAWVVPQVVGAIAKTASKIAGMTTKLVQALGKLAPMLKKLGSTFGDVNKALKNVKPGKTTPPPAKADPPGATPKGVDLPKGGGTTPSGASPTPKPDISPPPPRTDPSGSPNPPGNDMPTPAPGGKDGPNGSTSPSGSTNKPDTPPPPKNGNASPDGTVRGDPDRNAKLVSVGGKPVKPDPAAQVADFKDPLPTDVPAHQRPTVSDPVDIATGEVVLGQTDIDLPGLLSLVLRRTHVSSYRAGRSFGRSWASTLDQRVRLDAGQAVFVADDGMALVYPLPADQRPVLPHSGPRWPLARVGDGTWTITDPSRDRTLGFAPVAGHPGLFLLATVTGGQSQWLTIDREPDGTPRAVRHHGGYEVRIDTESSRVTGLWMATPDGEPDVRIAGYHYDDAGDLAEVVNSSGRPMQFSYDPDGRIVRWVSRSGMWYEYAYDESGRCIRTTGAGDFLSGVFRYDTENMVSTYVDSLGNTSTYHLDASSRVRSHLDPLGRTTRYERDLFGNVVATIDPLGNITRHEYNDSGELTAVTYPDGARTVYEYATHRLIATVHPDGSASRNEYGADGTVTATVDESGARTTYTYDAVGGLTSVTDPLGGATTVETNAAGLPIKVTSPAGAVTRYTYDLFGRTSTVVDPLGGNTRFTWTVEGMPLSLTSPDGATHRWRYTADGVVQEKIDAVGQATHVEYGHFDFPTGELSPDGTRLRYTYDTELRLIAVTNQHGLVWRYEHDAAGQLVRETDFDGRTQHYTYDSAGRLVERVNAEGQAISIAWDARGQMTQRVSGGVTTTFAYDAVGRLLRARNRDADVVFEYDPTGRVVGESVNGHRVTSRYDALGRRTYRRTPTGAESFWAYNAADLPVELRTAGETMRFTYDPAGREVERRIGTGALLSQQWNPAGRLGAQTLAAGPNTLQRRTFAYHPDNSPAEVRDLLSGTKRFDIDAAGQVTTVHWQATGVSERYHYDPAGNVTSAVPGIHNDLAGPRAYAGTLLRQAGSLRYEHDREGRVLLRERRAPNKVDTWRYQWDAESRLTAVSTPDGQLWRYTYDPLGRRIGKHRVAPDGRAIAETVQFTWDGDVLVEQVRDEAAATVWNWEPGSHRVVSQTERTRLPGASSEWVDQQFFAIVTDQIGTPAELVTPGGQLAWHARTTLWGLSADTRSAAATPLRFPGQYHDPETGLHFNLHRYYDPAIGQYLSHDPLGLAPGPNSRYYVVNPLLWADPLGLDPITHGRPDGQTVLSGHGNLNGNGTVNVPDGTTLHFYSRPQQRITDRLGNAIEMGFAKPFSSHKPGDAVPDYTLTKPTGLKIYGKPITVTDATKLSDLLKPGMGDVHWAACRT</sequence>
<evidence type="ECO:0000313" key="6">
    <source>
        <dbReference type="EMBL" id="MBP2324708.1"/>
    </source>
</evidence>
<name>A0ABS4TJV9_9PSEU</name>
<evidence type="ECO:0000259" key="3">
    <source>
        <dbReference type="Pfam" id="PF20148"/>
    </source>
</evidence>
<organism evidence="6 7">
    <name type="scientific">Kibdelosporangium banguiense</name>
    <dbReference type="NCBI Taxonomy" id="1365924"/>
    <lineage>
        <taxon>Bacteria</taxon>
        <taxon>Bacillati</taxon>
        <taxon>Actinomycetota</taxon>
        <taxon>Actinomycetes</taxon>
        <taxon>Pseudonocardiales</taxon>
        <taxon>Pseudonocardiaceae</taxon>
        <taxon>Kibdelosporangium</taxon>
    </lineage>
</organism>
<evidence type="ECO:0000259" key="5">
    <source>
        <dbReference type="Pfam" id="PF25023"/>
    </source>
</evidence>
<protein>
    <submittedName>
        <fullName evidence="6">RHS repeat-associated protein</fullName>
    </submittedName>
</protein>
<dbReference type="InterPro" id="IPR038332">
    <property type="entry name" value="PPE_sf"/>
</dbReference>
<dbReference type="Pfam" id="PF21527">
    <property type="entry name" value="Stv"/>
    <property type="match status" value="1"/>
</dbReference>
<dbReference type="Proteomes" id="UP001519332">
    <property type="component" value="Unassembled WGS sequence"/>
</dbReference>
<feature type="compositionally biased region" description="Pro residues" evidence="2">
    <location>
        <begin position="287"/>
        <end position="316"/>
    </location>
</feature>
<dbReference type="Pfam" id="PF20148">
    <property type="entry name" value="DUF6531"/>
    <property type="match status" value="1"/>
</dbReference>
<dbReference type="InterPro" id="IPR006530">
    <property type="entry name" value="YD"/>
</dbReference>
<feature type="domain" description="DUF6531" evidence="3">
    <location>
        <begin position="400"/>
        <end position="471"/>
    </location>
</feature>
<dbReference type="EMBL" id="JAGINW010000001">
    <property type="protein sequence ID" value="MBP2324708.1"/>
    <property type="molecule type" value="Genomic_DNA"/>
</dbReference>
<dbReference type="Gene3D" id="2.180.10.10">
    <property type="entry name" value="RHS repeat-associated core"/>
    <property type="match status" value="2"/>
</dbReference>
<keyword evidence="7" id="KW-1185">Reference proteome</keyword>
<feature type="domain" description="Teneurin-like YD-shell" evidence="5">
    <location>
        <begin position="1129"/>
        <end position="1387"/>
    </location>
</feature>
<dbReference type="Gene3D" id="1.20.1260.20">
    <property type="entry name" value="PPE superfamily"/>
    <property type="match status" value="1"/>
</dbReference>
<proteinExistence type="predicted"/>
<dbReference type="RefSeq" id="WP_209641999.1">
    <property type="nucleotide sequence ID" value="NZ_JAGINW010000001.1"/>
</dbReference>
<dbReference type="Pfam" id="PF05593">
    <property type="entry name" value="RHS_repeat"/>
    <property type="match status" value="2"/>
</dbReference>
<dbReference type="InterPro" id="IPR022385">
    <property type="entry name" value="Rhs_assc_core"/>
</dbReference>
<comment type="caution">
    <text evidence="6">The sequence shown here is derived from an EMBL/GenBank/DDBJ whole genome shotgun (WGS) entry which is preliminary data.</text>
</comment>
<dbReference type="Pfam" id="PF25023">
    <property type="entry name" value="TEN_YD-shell"/>
    <property type="match status" value="3"/>
</dbReference>
<dbReference type="InterPro" id="IPR045351">
    <property type="entry name" value="DUF6531"/>
</dbReference>
<keyword evidence="1" id="KW-0677">Repeat</keyword>
<dbReference type="PANTHER" id="PTHR32305:SF15">
    <property type="entry name" value="PROTEIN RHSA-RELATED"/>
    <property type="match status" value="1"/>
</dbReference>
<feature type="domain" description="Putative adhesin Stv" evidence="4">
    <location>
        <begin position="1424"/>
        <end position="1525"/>
    </location>
</feature>
<feature type="region of interest" description="Disordered" evidence="2">
    <location>
        <begin position="246"/>
        <end position="399"/>
    </location>
</feature>
<evidence type="ECO:0000256" key="2">
    <source>
        <dbReference type="SAM" id="MobiDB-lite"/>
    </source>
</evidence>
<evidence type="ECO:0000256" key="1">
    <source>
        <dbReference type="ARBA" id="ARBA00022737"/>
    </source>
</evidence>
<dbReference type="SUPFAM" id="SSF140453">
    <property type="entry name" value="EsxAB dimer-like"/>
    <property type="match status" value="1"/>
</dbReference>
<dbReference type="InterPro" id="IPR031325">
    <property type="entry name" value="RHS_repeat"/>
</dbReference>
<gene>
    <name evidence="6" type="ORF">JOF56_005093</name>
</gene>